<dbReference type="Pfam" id="PF01757">
    <property type="entry name" value="Acyl_transf_3"/>
    <property type="match status" value="1"/>
</dbReference>
<feature type="transmembrane region" description="Helical" evidence="1">
    <location>
        <begin position="405"/>
        <end position="424"/>
    </location>
</feature>
<protein>
    <submittedName>
        <fullName evidence="3">Peptidoglycan/LPS O-acetylase OafA/YrhL</fullName>
    </submittedName>
</protein>
<gene>
    <name evidence="3" type="ORF">BKA10_001087</name>
</gene>
<dbReference type="EMBL" id="JACIFH010000001">
    <property type="protein sequence ID" value="MBB4139293.1"/>
    <property type="molecule type" value="Genomic_DNA"/>
</dbReference>
<comment type="caution">
    <text evidence="3">The sequence shown here is derived from an EMBL/GenBank/DDBJ whole genome shotgun (WGS) entry which is preliminary data.</text>
</comment>
<keyword evidence="4" id="KW-1185">Reference proteome</keyword>
<feature type="transmembrane region" description="Helical" evidence="1">
    <location>
        <begin position="378"/>
        <end position="399"/>
    </location>
</feature>
<proteinExistence type="predicted"/>
<sequence length="446" mass="46430">MSTVQADTRTTPHIRRGATRDTGIDFVRALCVTAVVVLHAMMVGVTVTGSGPVFENAADGSTWIAPLSWILQVMPLFFVIGGFSGLLAYRRQRTAGGTAASFVAARLHRLLRPALVTVGVVGVVLVALAVAGVPADLIAVAGHRYGQPLWFLGVFLLCQALLPALAAAHERAPVRTIAILVVATVAVDAVRAATGLDAVGFVNLAFAWLALQQLGFFLADGSLDRIPAGVRVVAGVTAVAALVTSWVSGIYSPDLIAHINPPTAALLLVGVAHTSALTLLRGRLRRLSRRPRAAAFTDFVTARTMTVYLWHMPVLLAMAGLCAVFALSTGAALPTPSSLGWWLTRPLWLAVALASTAVVAVALARFEAGRLPATTESAWRTGGEVLTGLIAIVMLLVLGTSPSTAAIAVLLMGAALGGVGVLQARATGWRSTVRSFSGAVRRASLR</sequence>
<feature type="transmembrane region" description="Helical" evidence="1">
    <location>
        <begin position="305"/>
        <end position="327"/>
    </location>
</feature>
<feature type="transmembrane region" description="Helical" evidence="1">
    <location>
        <begin position="198"/>
        <end position="218"/>
    </location>
</feature>
<dbReference type="GO" id="GO:0016747">
    <property type="term" value="F:acyltransferase activity, transferring groups other than amino-acyl groups"/>
    <property type="evidence" value="ECO:0007669"/>
    <property type="project" value="InterPro"/>
</dbReference>
<dbReference type="AlphaFoldDB" id="A0AA40VMH0"/>
<dbReference type="Proteomes" id="UP000549113">
    <property type="component" value="Unassembled WGS sequence"/>
</dbReference>
<keyword evidence="1" id="KW-0472">Membrane</keyword>
<feature type="transmembrane region" description="Helical" evidence="1">
    <location>
        <begin position="347"/>
        <end position="366"/>
    </location>
</feature>
<keyword evidence="1" id="KW-1133">Transmembrane helix</keyword>
<feature type="transmembrane region" description="Helical" evidence="1">
    <location>
        <begin position="110"/>
        <end position="129"/>
    </location>
</feature>
<feature type="transmembrane region" description="Helical" evidence="1">
    <location>
        <begin position="26"/>
        <end position="49"/>
    </location>
</feature>
<feature type="transmembrane region" description="Helical" evidence="1">
    <location>
        <begin position="174"/>
        <end position="192"/>
    </location>
</feature>
<feature type="domain" description="Acyltransferase 3" evidence="2">
    <location>
        <begin position="22"/>
        <end position="364"/>
    </location>
</feature>
<keyword evidence="1" id="KW-0812">Transmembrane</keyword>
<dbReference type="InterPro" id="IPR002656">
    <property type="entry name" value="Acyl_transf_3_dom"/>
</dbReference>
<feature type="transmembrane region" description="Helical" evidence="1">
    <location>
        <begin position="263"/>
        <end position="284"/>
    </location>
</feature>
<evidence type="ECO:0000313" key="4">
    <source>
        <dbReference type="Proteomes" id="UP000549113"/>
    </source>
</evidence>
<reference evidence="3 4" key="1">
    <citation type="submission" date="2020-08" db="EMBL/GenBank/DDBJ databases">
        <title>Sequencing the genomes of 1000 actinobacteria strains.</title>
        <authorList>
            <person name="Klenk H.-P."/>
        </authorList>
    </citation>
    <scope>NUCLEOTIDE SEQUENCE [LARGE SCALE GENOMIC DNA]</scope>
    <source>
        <strain evidence="3 4">DSM 19600</strain>
    </source>
</reference>
<organism evidence="3 4">
    <name type="scientific">Microbacterium invictum</name>
    <dbReference type="NCBI Taxonomy" id="515415"/>
    <lineage>
        <taxon>Bacteria</taxon>
        <taxon>Bacillati</taxon>
        <taxon>Actinomycetota</taxon>
        <taxon>Actinomycetes</taxon>
        <taxon>Micrococcales</taxon>
        <taxon>Microbacteriaceae</taxon>
        <taxon>Microbacterium</taxon>
    </lineage>
</organism>
<feature type="transmembrane region" description="Helical" evidence="1">
    <location>
        <begin position="69"/>
        <end position="89"/>
    </location>
</feature>
<feature type="transmembrane region" description="Helical" evidence="1">
    <location>
        <begin position="230"/>
        <end position="251"/>
    </location>
</feature>
<accession>A0AA40VMH0</accession>
<feature type="transmembrane region" description="Helical" evidence="1">
    <location>
        <begin position="149"/>
        <end position="167"/>
    </location>
</feature>
<name>A0AA40VMH0_9MICO</name>
<evidence type="ECO:0000256" key="1">
    <source>
        <dbReference type="SAM" id="Phobius"/>
    </source>
</evidence>
<evidence type="ECO:0000259" key="2">
    <source>
        <dbReference type="Pfam" id="PF01757"/>
    </source>
</evidence>
<evidence type="ECO:0000313" key="3">
    <source>
        <dbReference type="EMBL" id="MBB4139293.1"/>
    </source>
</evidence>
<dbReference type="RefSeq" id="WP_183498973.1">
    <property type="nucleotide sequence ID" value="NZ_BAABCO010000001.1"/>
</dbReference>